<feature type="transmembrane region" description="Helical" evidence="11">
    <location>
        <begin position="212"/>
        <end position="236"/>
    </location>
</feature>
<feature type="transmembrane region" description="Helical" evidence="11">
    <location>
        <begin position="17"/>
        <end position="38"/>
    </location>
</feature>
<dbReference type="GO" id="GO:0004222">
    <property type="term" value="F:metalloendopeptidase activity"/>
    <property type="evidence" value="ECO:0007669"/>
    <property type="project" value="InterPro"/>
</dbReference>
<evidence type="ECO:0000256" key="1">
    <source>
        <dbReference type="ARBA" id="ARBA00001947"/>
    </source>
</evidence>
<keyword evidence="14" id="KW-1185">Reference proteome</keyword>
<keyword evidence="6" id="KW-0378">Hydrolase</keyword>
<evidence type="ECO:0000256" key="7">
    <source>
        <dbReference type="ARBA" id="ARBA00022833"/>
    </source>
</evidence>
<keyword evidence="9" id="KW-0482">Metalloprotease</keyword>
<reference evidence="13 14" key="1">
    <citation type="submission" date="2020-07" db="EMBL/GenBank/DDBJ databases">
        <title>Sequencing the genomes of 1000 actinobacteria strains.</title>
        <authorList>
            <person name="Klenk H.-P."/>
        </authorList>
    </citation>
    <scope>NUCLEOTIDE SEQUENCE [LARGE SCALE GENOMIC DNA]</scope>
    <source>
        <strain evidence="13 14">DSM 104006</strain>
    </source>
</reference>
<evidence type="ECO:0000313" key="13">
    <source>
        <dbReference type="EMBL" id="NYI87456.1"/>
    </source>
</evidence>
<accession>A0A853AY19</accession>
<protein>
    <submittedName>
        <fullName evidence="13">Zn-dependent protease with chaperone function</fullName>
    </submittedName>
</protein>
<evidence type="ECO:0000256" key="2">
    <source>
        <dbReference type="ARBA" id="ARBA00022475"/>
    </source>
</evidence>
<dbReference type="AlphaFoldDB" id="A0A853AY19"/>
<comment type="caution">
    <text evidence="13">The sequence shown here is derived from an EMBL/GenBank/DDBJ whole genome shotgun (WGS) entry which is preliminary data.</text>
</comment>
<dbReference type="GO" id="GO:0046872">
    <property type="term" value="F:metal ion binding"/>
    <property type="evidence" value="ECO:0007669"/>
    <property type="project" value="UniProtKB-KW"/>
</dbReference>
<sequence>MNFFERQIEVRRASARLVWLFVLAVVVLVALVELAVWVGFKLDHRPAATAVRVLVVAGVLTVLVIGLTSWIRTLLLRRGGGGKIASGLGGWLVPQDTVDPPLRRLCNVVEEIAIASGTPVPELYVLPGEQGINAFAAGWTPGDAAIAVTQGALDRLNRDELQGVIAHEFSHIVNGDMRLNIRLIGVLTGIVGLAILGRMLVPRGGSKRAAGLGPLVLPAAVAMIGGYVGVLIGRLIKAGVSRQREHLADASAVQFTRQTEGLAGALKKIGGLPAGSRLRSAKAEDVSHMLFGEGRKFSSLFATHPPLTERIRRLDPTFDPGELERLSARWAGALPSGMDEDRALGFTSPAPRSVSAPVLAWPAAVVAAIGTPAAGSFDHAGALLRAIPEDVHARALRADTVVALVLGLVLSRDQPTRTGQCRLVEARLGRPVADAAWTEADALGRLDPALRLPLAQLAFPALRHRSSQELQAVQALLGELVRADGNVDVFEYCLSALVHRDLFETMFRKPPWTVRGSSLGQAAPAVATLLAVVAAVGHRAPATAAAAFQAGLARVLPTTMLPFQPPPRAWQALDGVWPALDGLDGRAKALVVDGLATVVWHDGVVEVAESELLRMVCAMLHCPLPPLAAVGRGALADPLPPRG</sequence>
<keyword evidence="4 11" id="KW-0812">Transmembrane</keyword>
<proteinExistence type="predicted"/>
<dbReference type="InterPro" id="IPR001915">
    <property type="entry name" value="Peptidase_M48"/>
</dbReference>
<feature type="transmembrane region" description="Helical" evidence="11">
    <location>
        <begin position="50"/>
        <end position="71"/>
    </location>
</feature>
<dbReference type="PANTHER" id="PTHR43221">
    <property type="entry name" value="PROTEASE HTPX"/>
    <property type="match status" value="1"/>
</dbReference>
<evidence type="ECO:0000313" key="14">
    <source>
        <dbReference type="Proteomes" id="UP000549616"/>
    </source>
</evidence>
<keyword evidence="7" id="KW-0862">Zinc</keyword>
<evidence type="ECO:0000256" key="9">
    <source>
        <dbReference type="ARBA" id="ARBA00023049"/>
    </source>
</evidence>
<evidence type="ECO:0000259" key="12">
    <source>
        <dbReference type="Pfam" id="PF01435"/>
    </source>
</evidence>
<gene>
    <name evidence="13" type="ORF">HNR02_000779</name>
</gene>
<keyword evidence="5" id="KW-0479">Metal-binding</keyword>
<name>A0A853AY19_9PSEU</name>
<dbReference type="RefSeq" id="WP_179771855.1">
    <property type="nucleotide sequence ID" value="NZ_JACCFK010000001.1"/>
</dbReference>
<keyword evidence="2" id="KW-1003">Cell membrane</keyword>
<dbReference type="PANTHER" id="PTHR43221:SF2">
    <property type="entry name" value="PROTEASE HTPX HOMOLOG"/>
    <property type="match status" value="1"/>
</dbReference>
<dbReference type="EMBL" id="JACCFK010000001">
    <property type="protein sequence ID" value="NYI87456.1"/>
    <property type="molecule type" value="Genomic_DNA"/>
</dbReference>
<keyword evidence="10 11" id="KW-0472">Membrane</keyword>
<feature type="transmembrane region" description="Helical" evidence="11">
    <location>
        <begin position="179"/>
        <end position="200"/>
    </location>
</feature>
<evidence type="ECO:0000256" key="5">
    <source>
        <dbReference type="ARBA" id="ARBA00022723"/>
    </source>
</evidence>
<keyword evidence="8 11" id="KW-1133">Transmembrane helix</keyword>
<dbReference type="Pfam" id="PF01435">
    <property type="entry name" value="Peptidase_M48"/>
    <property type="match status" value="1"/>
</dbReference>
<comment type="cofactor">
    <cofactor evidence="1">
        <name>Zn(2+)</name>
        <dbReference type="ChEBI" id="CHEBI:29105"/>
    </cofactor>
</comment>
<dbReference type="Proteomes" id="UP000549616">
    <property type="component" value="Unassembled WGS sequence"/>
</dbReference>
<feature type="domain" description="Peptidase M48" evidence="12">
    <location>
        <begin position="104"/>
        <end position="315"/>
    </location>
</feature>
<dbReference type="CDD" id="cd07340">
    <property type="entry name" value="M48B_Htpx_like"/>
    <property type="match status" value="1"/>
</dbReference>
<dbReference type="GO" id="GO:0006508">
    <property type="term" value="P:proteolysis"/>
    <property type="evidence" value="ECO:0007669"/>
    <property type="project" value="UniProtKB-KW"/>
</dbReference>
<dbReference type="Gene3D" id="3.30.2010.10">
    <property type="entry name" value="Metalloproteases ('zincins'), catalytic domain"/>
    <property type="match status" value="1"/>
</dbReference>
<dbReference type="InterPro" id="IPR050083">
    <property type="entry name" value="HtpX_protease"/>
</dbReference>
<evidence type="ECO:0000256" key="10">
    <source>
        <dbReference type="ARBA" id="ARBA00023136"/>
    </source>
</evidence>
<organism evidence="13 14">
    <name type="scientific">Amycolatopsis endophytica</name>
    <dbReference type="NCBI Taxonomy" id="860233"/>
    <lineage>
        <taxon>Bacteria</taxon>
        <taxon>Bacillati</taxon>
        <taxon>Actinomycetota</taxon>
        <taxon>Actinomycetes</taxon>
        <taxon>Pseudonocardiales</taxon>
        <taxon>Pseudonocardiaceae</taxon>
        <taxon>Amycolatopsis</taxon>
    </lineage>
</organism>
<keyword evidence="3 13" id="KW-0645">Protease</keyword>
<evidence type="ECO:0000256" key="8">
    <source>
        <dbReference type="ARBA" id="ARBA00022989"/>
    </source>
</evidence>
<evidence type="ECO:0000256" key="4">
    <source>
        <dbReference type="ARBA" id="ARBA00022692"/>
    </source>
</evidence>
<evidence type="ECO:0000256" key="11">
    <source>
        <dbReference type="SAM" id="Phobius"/>
    </source>
</evidence>
<evidence type="ECO:0000256" key="6">
    <source>
        <dbReference type="ARBA" id="ARBA00022801"/>
    </source>
</evidence>
<evidence type="ECO:0000256" key="3">
    <source>
        <dbReference type="ARBA" id="ARBA00022670"/>
    </source>
</evidence>